<feature type="compositionally biased region" description="Low complexity" evidence="1">
    <location>
        <begin position="606"/>
        <end position="632"/>
    </location>
</feature>
<dbReference type="AlphaFoldDB" id="A0A9E7HU78"/>
<name>A0A9E7HU78_9LILI</name>
<dbReference type="OrthoDB" id="674488at2759"/>
<dbReference type="PANTHER" id="PTHR36766:SF40">
    <property type="entry name" value="DISEASE RESISTANCE PROTEIN RGA3"/>
    <property type="match status" value="1"/>
</dbReference>
<dbReference type="PANTHER" id="PTHR36766">
    <property type="entry name" value="PLANT BROAD-SPECTRUM MILDEW RESISTANCE PROTEIN RPW8"/>
    <property type="match status" value="1"/>
</dbReference>
<dbReference type="Gene3D" id="3.40.50.300">
    <property type="entry name" value="P-loop containing nucleotide triphosphate hydrolases"/>
    <property type="match status" value="1"/>
</dbReference>
<organism evidence="3 4">
    <name type="scientific">Musa troglodytarum</name>
    <name type="common">fe'i banana</name>
    <dbReference type="NCBI Taxonomy" id="320322"/>
    <lineage>
        <taxon>Eukaryota</taxon>
        <taxon>Viridiplantae</taxon>
        <taxon>Streptophyta</taxon>
        <taxon>Embryophyta</taxon>
        <taxon>Tracheophyta</taxon>
        <taxon>Spermatophyta</taxon>
        <taxon>Magnoliopsida</taxon>
        <taxon>Liliopsida</taxon>
        <taxon>Zingiberales</taxon>
        <taxon>Musaceae</taxon>
        <taxon>Musa</taxon>
    </lineage>
</organism>
<dbReference type="Proteomes" id="UP001055439">
    <property type="component" value="Chromosome 8"/>
</dbReference>
<evidence type="ECO:0000259" key="2">
    <source>
        <dbReference type="Pfam" id="PF00931"/>
    </source>
</evidence>
<feature type="region of interest" description="Disordered" evidence="1">
    <location>
        <begin position="599"/>
        <end position="699"/>
    </location>
</feature>
<keyword evidence="4" id="KW-1185">Reference proteome</keyword>
<dbReference type="Pfam" id="PF00931">
    <property type="entry name" value="NB-ARC"/>
    <property type="match status" value="1"/>
</dbReference>
<feature type="compositionally biased region" description="Polar residues" evidence="1">
    <location>
        <begin position="659"/>
        <end position="682"/>
    </location>
</feature>
<gene>
    <name evidence="3" type="ORF">MUK42_00674</name>
</gene>
<protein>
    <submittedName>
        <fullName evidence="3">Resistance protein</fullName>
    </submittedName>
</protein>
<feature type="domain" description="NB-ARC" evidence="2">
    <location>
        <begin position="164"/>
        <end position="265"/>
    </location>
</feature>
<proteinExistence type="predicted"/>
<feature type="compositionally biased region" description="Basic and acidic residues" evidence="1">
    <location>
        <begin position="685"/>
        <end position="694"/>
    </location>
</feature>
<dbReference type="InterPro" id="IPR027417">
    <property type="entry name" value="P-loop_NTPase"/>
</dbReference>
<evidence type="ECO:0000313" key="4">
    <source>
        <dbReference type="Proteomes" id="UP001055439"/>
    </source>
</evidence>
<sequence length="722" mass="82705">MSLAFDLERVLLRILPMPAMMAQGRLLGMPNHMEMIRDRLWAINGTILDAELRASKEPELEEWVTDVGAAIVDVEDLLGRILDWHPGGGAATASNRSSRSICSIRVASRQAILLELKETVGRLNYLVRRGSVLGLSKEKLESVDPRQEEEEYSTVLREEVVGRNEDVEEIIDILRQQQSGDGVEWLLIDGDEGKTTLARLIYHHPWVQEQFQHRIWVDVPNSASLDPMWIMREFTRSITGEPCEDIWQFYDGVHGSKYLLVLDDLSIGKEEEEDKWLQLENFLLLVGAPGSTVVVVPDPLEPFIERILGSSVRNYELGDLSEEDWVKLWKRQALIRPDQQEEANAIIQSYLRNPSCDRSPKAAMALGSVFRYTEMNRWQQEIVGFLKHQVEGVLPGQEAFLIMLRYGPRKWTRVVLYVWLMRQDDVGNDEDLLHVLATEGLLPYSQVEGVKMMHLNVTDHALFLFTATKHCYILTKAYSDSTIPRQCLYLRMLVDSDTTMFPTILSLEKNKLRGLVLQQKKEMDHRHKYHILPIPEGELGEFMDEGIHPPEDNNKLQQHQTATVLIFVPRYHMNEYIWLRKYKNALIILQACSAIGRSTSPIRNVPSRSTSPSTREHSSSPSRSRRSTSPLPQAEKISPKEKRSTSPLGASNPLARTRSAANRPTIPKSSKQSHLESQNSLPKSLRAERKETPNKKRGFLKSLLKRNRSWMDESLYSCLDEY</sequence>
<dbReference type="SUPFAM" id="SSF52540">
    <property type="entry name" value="P-loop containing nucleoside triphosphate hydrolases"/>
    <property type="match status" value="1"/>
</dbReference>
<evidence type="ECO:0000313" key="3">
    <source>
        <dbReference type="EMBL" id="URE40020.1"/>
    </source>
</evidence>
<dbReference type="InterPro" id="IPR002182">
    <property type="entry name" value="NB-ARC"/>
</dbReference>
<reference evidence="3" key="1">
    <citation type="submission" date="2022-05" db="EMBL/GenBank/DDBJ databases">
        <title>The Musa troglodytarum L. genome provides insights into the mechanism of non-climacteric behaviour and enrichment of carotenoids.</title>
        <authorList>
            <person name="Wang J."/>
        </authorList>
    </citation>
    <scope>NUCLEOTIDE SEQUENCE</scope>
    <source>
        <tissue evidence="3">Leaf</tissue>
    </source>
</reference>
<evidence type="ECO:0000256" key="1">
    <source>
        <dbReference type="SAM" id="MobiDB-lite"/>
    </source>
</evidence>
<dbReference type="EMBL" id="CP097510">
    <property type="protein sequence ID" value="URE40020.1"/>
    <property type="molecule type" value="Genomic_DNA"/>
</dbReference>
<accession>A0A9E7HU78</accession>